<organism evidence="2 3">
    <name type="scientific">Sphaeroforma arctica JP610</name>
    <dbReference type="NCBI Taxonomy" id="667725"/>
    <lineage>
        <taxon>Eukaryota</taxon>
        <taxon>Ichthyosporea</taxon>
        <taxon>Ichthyophonida</taxon>
        <taxon>Sphaeroforma</taxon>
    </lineage>
</organism>
<feature type="compositionally biased region" description="Polar residues" evidence="1">
    <location>
        <begin position="1"/>
        <end position="17"/>
    </location>
</feature>
<feature type="region of interest" description="Disordered" evidence="1">
    <location>
        <begin position="1"/>
        <end position="24"/>
    </location>
</feature>
<feature type="non-terminal residue" evidence="2">
    <location>
        <position position="1"/>
    </location>
</feature>
<reference evidence="2 3" key="1">
    <citation type="submission" date="2011-02" db="EMBL/GenBank/DDBJ databases">
        <title>The Genome Sequence of Sphaeroforma arctica JP610.</title>
        <authorList>
            <consortium name="The Broad Institute Genome Sequencing Platform"/>
            <person name="Russ C."/>
            <person name="Cuomo C."/>
            <person name="Young S.K."/>
            <person name="Zeng Q."/>
            <person name="Gargeya S."/>
            <person name="Alvarado L."/>
            <person name="Berlin A."/>
            <person name="Chapman S.B."/>
            <person name="Chen Z."/>
            <person name="Freedman E."/>
            <person name="Gellesch M."/>
            <person name="Goldberg J."/>
            <person name="Griggs A."/>
            <person name="Gujja S."/>
            <person name="Heilman E."/>
            <person name="Heiman D."/>
            <person name="Howarth C."/>
            <person name="Mehta T."/>
            <person name="Neiman D."/>
            <person name="Pearson M."/>
            <person name="Roberts A."/>
            <person name="Saif S."/>
            <person name="Shea T."/>
            <person name="Shenoy N."/>
            <person name="Sisk P."/>
            <person name="Stolte C."/>
            <person name="Sykes S."/>
            <person name="White J."/>
            <person name="Yandava C."/>
            <person name="Burger G."/>
            <person name="Gray M.W."/>
            <person name="Holland P.W.H."/>
            <person name="King N."/>
            <person name="Lang F.B.F."/>
            <person name="Roger A.J."/>
            <person name="Ruiz-Trillo I."/>
            <person name="Haas B."/>
            <person name="Nusbaum C."/>
            <person name="Birren B."/>
        </authorList>
    </citation>
    <scope>NUCLEOTIDE SEQUENCE [LARGE SCALE GENOMIC DNA]</scope>
    <source>
        <strain evidence="2 3">JP610</strain>
    </source>
</reference>
<keyword evidence="3" id="KW-1185">Reference proteome</keyword>
<dbReference type="Proteomes" id="UP000054560">
    <property type="component" value="Unassembled WGS sequence"/>
</dbReference>
<protein>
    <submittedName>
        <fullName evidence="2">Uncharacterized protein</fullName>
    </submittedName>
</protein>
<proteinExistence type="predicted"/>
<dbReference type="GeneID" id="25914246"/>
<evidence type="ECO:0000313" key="3">
    <source>
        <dbReference type="Proteomes" id="UP000054560"/>
    </source>
</evidence>
<dbReference type="EMBL" id="KQ245269">
    <property type="protein sequence ID" value="KNC73699.1"/>
    <property type="molecule type" value="Genomic_DNA"/>
</dbReference>
<evidence type="ECO:0000256" key="1">
    <source>
        <dbReference type="SAM" id="MobiDB-lite"/>
    </source>
</evidence>
<dbReference type="RefSeq" id="XP_014147601.1">
    <property type="nucleotide sequence ID" value="XM_014292126.1"/>
</dbReference>
<accession>A0A0L0FAD2</accession>
<dbReference type="AlphaFoldDB" id="A0A0L0FAD2"/>
<gene>
    <name evidence="2" type="ORF">SARC_13742</name>
</gene>
<name>A0A0L0FAD2_9EUKA</name>
<evidence type="ECO:0000313" key="2">
    <source>
        <dbReference type="EMBL" id="KNC73699.1"/>
    </source>
</evidence>
<sequence>LKPEDNGTNTDTSNGINNGIDYGTATSKESRLKTEALRVMRKARSFTPATGTNILRSKRPGFVPADEKGTEIAPKSSSRVFANARDIPFKDFDPVLFEAICYSVDNFSGLHRRLYRLVHYFLKPAFGANQMKDSNNRALAANQNPESKKKISQAYLV</sequence>